<gene>
    <name evidence="1" type="ORF">SAMN04489868_101163</name>
</gene>
<keyword evidence="2" id="KW-1185">Reference proteome</keyword>
<dbReference type="EMBL" id="FOQE01000001">
    <property type="protein sequence ID" value="SFH52647.1"/>
    <property type="molecule type" value="Genomic_DNA"/>
</dbReference>
<dbReference type="Proteomes" id="UP000198668">
    <property type="component" value="Unassembled WGS sequence"/>
</dbReference>
<accession>A0A1I3ARE5</accession>
<reference evidence="1 2" key="1">
    <citation type="submission" date="2016-10" db="EMBL/GenBank/DDBJ databases">
        <authorList>
            <person name="de Groot N.N."/>
        </authorList>
    </citation>
    <scope>NUCLEOTIDE SEQUENCE [LARGE SCALE GENOMIC DNA]</scope>
    <source>
        <strain evidence="1 2">DSM 27630</strain>
    </source>
</reference>
<evidence type="ECO:0000313" key="2">
    <source>
        <dbReference type="Proteomes" id="UP000198668"/>
    </source>
</evidence>
<proteinExistence type="predicted"/>
<evidence type="ECO:0000313" key="1">
    <source>
        <dbReference type="EMBL" id="SFH52647.1"/>
    </source>
</evidence>
<organism evidence="1 2">
    <name type="scientific">Pisciglobus halotolerans</name>
    <dbReference type="NCBI Taxonomy" id="745365"/>
    <lineage>
        <taxon>Bacteria</taxon>
        <taxon>Bacillati</taxon>
        <taxon>Bacillota</taxon>
        <taxon>Bacilli</taxon>
        <taxon>Lactobacillales</taxon>
        <taxon>Carnobacteriaceae</taxon>
    </lineage>
</organism>
<sequence>MVVLIKLNDDNKK</sequence>
<protein>
    <submittedName>
        <fullName evidence="1">Uncharacterized protein</fullName>
    </submittedName>
</protein>
<name>A0A1I3ARE5_9LACT</name>